<evidence type="ECO:0000313" key="2">
    <source>
        <dbReference type="Proteomes" id="UP000537141"/>
    </source>
</evidence>
<dbReference type="RefSeq" id="WP_184421345.1">
    <property type="nucleotide sequence ID" value="NZ_AP027362.1"/>
</dbReference>
<evidence type="ECO:0000313" key="1">
    <source>
        <dbReference type="EMBL" id="MBB6541761.1"/>
    </source>
</evidence>
<evidence type="ECO:0008006" key="3">
    <source>
        <dbReference type="Google" id="ProtNLM"/>
    </source>
</evidence>
<dbReference type="InterPro" id="IPR007922">
    <property type="entry name" value="DciA-like"/>
</dbReference>
<reference evidence="1 2" key="1">
    <citation type="submission" date="2020-08" db="EMBL/GenBank/DDBJ databases">
        <title>Genomic Encyclopedia of Type Strains, Phase IV (KMG-IV): sequencing the most valuable type-strain genomes for metagenomic binning, comparative biology and taxonomic classification.</title>
        <authorList>
            <person name="Goeker M."/>
        </authorList>
    </citation>
    <scope>NUCLEOTIDE SEQUENCE [LARGE SCALE GENOMIC DNA]</scope>
    <source>
        <strain evidence="1 2">DSM 26287</strain>
    </source>
</reference>
<proteinExistence type="predicted"/>
<dbReference type="AlphaFoldDB" id="A0A7X0NEC6"/>
<dbReference type="EMBL" id="JACHHU010000001">
    <property type="protein sequence ID" value="MBB6541761.1"/>
    <property type="molecule type" value="Genomic_DNA"/>
</dbReference>
<protein>
    <recommendedName>
        <fullName evidence="3">DUF721 domain-containing protein</fullName>
    </recommendedName>
</protein>
<name>A0A7X0NEC6_9GAMM</name>
<comment type="caution">
    <text evidence="1">The sequence shown here is derived from an EMBL/GenBank/DDBJ whole genome shotgun (WGS) entry which is preliminary data.</text>
</comment>
<dbReference type="Proteomes" id="UP000537141">
    <property type="component" value="Unassembled WGS sequence"/>
</dbReference>
<sequence>MAQKSKKPIDMSILFSETSGTLAQIAKKTNSLKILADIVRQSCPDLPAEVWQIANFTQNTLVIEVNSAIWAQRLQFERVKICQQLSLATDHLFTQVTIKVSPYRSKKCYPTPVSDEKIKTQYISSATALQLSEVAASAPKSLKQKLLKLASLADKNRS</sequence>
<keyword evidence="2" id="KW-1185">Reference proteome</keyword>
<accession>A0A7X0NEC6</accession>
<gene>
    <name evidence="1" type="ORF">HNQ55_000235</name>
</gene>
<organism evidence="1 2">
    <name type="scientific">Thalassotalea piscium</name>
    <dbReference type="NCBI Taxonomy" id="1230533"/>
    <lineage>
        <taxon>Bacteria</taxon>
        <taxon>Pseudomonadati</taxon>
        <taxon>Pseudomonadota</taxon>
        <taxon>Gammaproteobacteria</taxon>
        <taxon>Alteromonadales</taxon>
        <taxon>Colwelliaceae</taxon>
        <taxon>Thalassotalea</taxon>
    </lineage>
</organism>
<dbReference type="Pfam" id="PF05258">
    <property type="entry name" value="DciA"/>
    <property type="match status" value="1"/>
</dbReference>